<dbReference type="InterPro" id="IPR036388">
    <property type="entry name" value="WH-like_DNA-bd_sf"/>
</dbReference>
<keyword evidence="4" id="KW-0804">Transcription</keyword>
<dbReference type="GO" id="GO:0003700">
    <property type="term" value="F:DNA-binding transcription factor activity"/>
    <property type="evidence" value="ECO:0007669"/>
    <property type="project" value="InterPro"/>
</dbReference>
<evidence type="ECO:0000256" key="2">
    <source>
        <dbReference type="ARBA" id="ARBA00023015"/>
    </source>
</evidence>
<comment type="similarity">
    <text evidence="1">Belongs to the LysR transcriptional regulatory family.</text>
</comment>
<keyword evidence="3" id="KW-0238">DNA-binding</keyword>
<dbReference type="PANTHER" id="PTHR30346">
    <property type="entry name" value="TRANSCRIPTIONAL DUAL REGULATOR HCAR-RELATED"/>
    <property type="match status" value="1"/>
</dbReference>
<accession>A0A9D2SMK7</accession>
<dbReference type="AlphaFoldDB" id="A0A9D2SMK7"/>
<name>A0A9D2SMK7_9FIRM</name>
<protein>
    <submittedName>
        <fullName evidence="6">LysR family transcriptional regulator</fullName>
    </submittedName>
</protein>
<dbReference type="SUPFAM" id="SSF46785">
    <property type="entry name" value="Winged helix' DNA-binding domain"/>
    <property type="match status" value="1"/>
</dbReference>
<dbReference type="Gene3D" id="1.10.10.10">
    <property type="entry name" value="Winged helix-like DNA-binding domain superfamily/Winged helix DNA-binding domain"/>
    <property type="match status" value="1"/>
</dbReference>
<evidence type="ECO:0000313" key="6">
    <source>
        <dbReference type="EMBL" id="HJC14877.1"/>
    </source>
</evidence>
<organism evidence="6 7">
    <name type="scientific">Candidatus Fusicatenibacter intestinigallinarum</name>
    <dbReference type="NCBI Taxonomy" id="2838598"/>
    <lineage>
        <taxon>Bacteria</taxon>
        <taxon>Bacillati</taxon>
        <taxon>Bacillota</taxon>
        <taxon>Clostridia</taxon>
        <taxon>Lachnospirales</taxon>
        <taxon>Lachnospiraceae</taxon>
        <taxon>Fusicatenibacter</taxon>
    </lineage>
</organism>
<evidence type="ECO:0000313" key="7">
    <source>
        <dbReference type="Proteomes" id="UP000823849"/>
    </source>
</evidence>
<evidence type="ECO:0000256" key="3">
    <source>
        <dbReference type="ARBA" id="ARBA00023125"/>
    </source>
</evidence>
<dbReference type="InterPro" id="IPR036390">
    <property type="entry name" value="WH_DNA-bd_sf"/>
</dbReference>
<dbReference type="InterPro" id="IPR005119">
    <property type="entry name" value="LysR_subst-bd"/>
</dbReference>
<sequence length="293" mass="33982">MLRQIRYFQAVVRNNSFSEAAEECHISQSAISQQIRALENELGFQLLERKNRKFVLTPAGEHFYKKSLILIADYEQMCRESAKIARGEDGTLKIGYLRSYSSREIRLALEEFAEKYPRVSVQFFYGNHEELFHLLRTEAVDLVLNDQRRAFSEEYVNLVLTTGKMYIELSGRNAMAALPSVTPEELKNIPCILVASREQRKIEKEYYQTVIGFHGEFLYAENLEEARLLVISGQGFMPVEGGSQTVNFGTSICRIPLRRGKNQITRKYCLFWKKDNSGYYIEEFADILKSKFM</sequence>
<gene>
    <name evidence="6" type="ORF">H9705_03470</name>
</gene>
<dbReference type="CDD" id="cd05466">
    <property type="entry name" value="PBP2_LTTR_substrate"/>
    <property type="match status" value="1"/>
</dbReference>
<keyword evidence="2" id="KW-0805">Transcription regulation</keyword>
<evidence type="ECO:0000256" key="1">
    <source>
        <dbReference type="ARBA" id="ARBA00009437"/>
    </source>
</evidence>
<dbReference type="PROSITE" id="PS50931">
    <property type="entry name" value="HTH_LYSR"/>
    <property type="match status" value="1"/>
</dbReference>
<dbReference type="EMBL" id="DWWU01000015">
    <property type="protein sequence ID" value="HJC14877.1"/>
    <property type="molecule type" value="Genomic_DNA"/>
</dbReference>
<comment type="caution">
    <text evidence="6">The sequence shown here is derived from an EMBL/GenBank/DDBJ whole genome shotgun (WGS) entry which is preliminary data.</text>
</comment>
<dbReference type="GO" id="GO:0032993">
    <property type="term" value="C:protein-DNA complex"/>
    <property type="evidence" value="ECO:0007669"/>
    <property type="project" value="TreeGrafter"/>
</dbReference>
<feature type="domain" description="HTH lysR-type" evidence="5">
    <location>
        <begin position="1"/>
        <end position="57"/>
    </location>
</feature>
<dbReference type="Pfam" id="PF00126">
    <property type="entry name" value="HTH_1"/>
    <property type="match status" value="1"/>
</dbReference>
<dbReference type="InterPro" id="IPR000847">
    <property type="entry name" value="LysR_HTH_N"/>
</dbReference>
<dbReference type="FunFam" id="1.10.10.10:FF:000001">
    <property type="entry name" value="LysR family transcriptional regulator"/>
    <property type="match status" value="1"/>
</dbReference>
<dbReference type="SUPFAM" id="SSF53850">
    <property type="entry name" value="Periplasmic binding protein-like II"/>
    <property type="match status" value="1"/>
</dbReference>
<dbReference type="GO" id="GO:0003677">
    <property type="term" value="F:DNA binding"/>
    <property type="evidence" value="ECO:0007669"/>
    <property type="project" value="UniProtKB-KW"/>
</dbReference>
<dbReference type="Proteomes" id="UP000823849">
    <property type="component" value="Unassembled WGS sequence"/>
</dbReference>
<proteinExistence type="inferred from homology"/>
<evidence type="ECO:0000256" key="4">
    <source>
        <dbReference type="ARBA" id="ARBA00023163"/>
    </source>
</evidence>
<dbReference type="Pfam" id="PF03466">
    <property type="entry name" value="LysR_substrate"/>
    <property type="match status" value="1"/>
</dbReference>
<reference evidence="6" key="1">
    <citation type="journal article" date="2021" name="PeerJ">
        <title>Extensive microbial diversity within the chicken gut microbiome revealed by metagenomics and culture.</title>
        <authorList>
            <person name="Gilroy R."/>
            <person name="Ravi A."/>
            <person name="Getino M."/>
            <person name="Pursley I."/>
            <person name="Horton D.L."/>
            <person name="Alikhan N.F."/>
            <person name="Baker D."/>
            <person name="Gharbi K."/>
            <person name="Hall N."/>
            <person name="Watson M."/>
            <person name="Adriaenssens E.M."/>
            <person name="Foster-Nyarko E."/>
            <person name="Jarju S."/>
            <person name="Secka A."/>
            <person name="Antonio M."/>
            <person name="Oren A."/>
            <person name="Chaudhuri R.R."/>
            <person name="La Ragione R."/>
            <person name="Hildebrand F."/>
            <person name="Pallen M.J."/>
        </authorList>
    </citation>
    <scope>NUCLEOTIDE SEQUENCE</scope>
    <source>
        <strain evidence="6">CHK185-5351</strain>
    </source>
</reference>
<dbReference type="PRINTS" id="PR00039">
    <property type="entry name" value="HTHLYSR"/>
</dbReference>
<dbReference type="PANTHER" id="PTHR30346:SF28">
    <property type="entry name" value="HTH-TYPE TRANSCRIPTIONAL REGULATOR CYNR"/>
    <property type="match status" value="1"/>
</dbReference>
<evidence type="ECO:0000259" key="5">
    <source>
        <dbReference type="PROSITE" id="PS50931"/>
    </source>
</evidence>
<reference evidence="6" key="2">
    <citation type="submission" date="2021-04" db="EMBL/GenBank/DDBJ databases">
        <authorList>
            <person name="Gilroy R."/>
        </authorList>
    </citation>
    <scope>NUCLEOTIDE SEQUENCE</scope>
    <source>
        <strain evidence="6">CHK185-5351</strain>
    </source>
</reference>
<dbReference type="Gene3D" id="3.40.190.10">
    <property type="entry name" value="Periplasmic binding protein-like II"/>
    <property type="match status" value="2"/>
</dbReference>